<evidence type="ECO:0000256" key="2">
    <source>
        <dbReference type="SAM" id="MobiDB-lite"/>
    </source>
</evidence>
<protein>
    <submittedName>
        <fullName evidence="3">Scramblase-domain-containing protein</fullName>
    </submittedName>
</protein>
<evidence type="ECO:0000313" key="4">
    <source>
        <dbReference type="Proteomes" id="UP001360953"/>
    </source>
</evidence>
<dbReference type="InterPro" id="IPR005552">
    <property type="entry name" value="Scramblase"/>
</dbReference>
<feature type="compositionally biased region" description="Polar residues" evidence="2">
    <location>
        <begin position="24"/>
        <end position="40"/>
    </location>
</feature>
<keyword evidence="4" id="KW-1185">Reference proteome</keyword>
<comment type="similarity">
    <text evidence="1">Belongs to the phospholipid scramblase family.</text>
</comment>
<organism evidence="3 4">
    <name type="scientific">Phyllosticta citribraziliensis</name>
    <dbReference type="NCBI Taxonomy" id="989973"/>
    <lineage>
        <taxon>Eukaryota</taxon>
        <taxon>Fungi</taxon>
        <taxon>Dikarya</taxon>
        <taxon>Ascomycota</taxon>
        <taxon>Pezizomycotina</taxon>
        <taxon>Dothideomycetes</taxon>
        <taxon>Dothideomycetes incertae sedis</taxon>
        <taxon>Botryosphaeriales</taxon>
        <taxon>Phyllostictaceae</taxon>
        <taxon>Phyllosticta</taxon>
    </lineage>
</organism>
<gene>
    <name evidence="3" type="ORF">J3D65DRAFT_664367</name>
</gene>
<feature type="compositionally biased region" description="Gly residues" evidence="2">
    <location>
        <begin position="449"/>
        <end position="474"/>
    </location>
</feature>
<feature type="region of interest" description="Disordered" evidence="2">
    <location>
        <begin position="428"/>
        <end position="474"/>
    </location>
</feature>
<dbReference type="Pfam" id="PF03803">
    <property type="entry name" value="Scramblase"/>
    <property type="match status" value="2"/>
</dbReference>
<dbReference type="Proteomes" id="UP001360953">
    <property type="component" value="Unassembled WGS sequence"/>
</dbReference>
<dbReference type="RefSeq" id="XP_066660412.1">
    <property type="nucleotide sequence ID" value="XM_066802733.1"/>
</dbReference>
<evidence type="ECO:0000256" key="1">
    <source>
        <dbReference type="ARBA" id="ARBA00005350"/>
    </source>
</evidence>
<dbReference type="GeneID" id="92035639"/>
<comment type="caution">
    <text evidence="3">The sequence shown here is derived from an EMBL/GenBank/DDBJ whole genome shotgun (WGS) entry which is preliminary data.</text>
</comment>
<reference evidence="3 4" key="1">
    <citation type="submission" date="2024-04" db="EMBL/GenBank/DDBJ databases">
        <title>Phyllosticta paracitricarpa is synonymous to the EU quarantine fungus P. citricarpa based on phylogenomic analyses.</title>
        <authorList>
            <consortium name="Lawrence Berkeley National Laboratory"/>
            <person name="Van ingen-buijs V.A."/>
            <person name="Van westerhoven A.C."/>
            <person name="Haridas S."/>
            <person name="Skiadas P."/>
            <person name="Martin F."/>
            <person name="Groenewald J.Z."/>
            <person name="Crous P.W."/>
            <person name="Seidl M.F."/>
        </authorList>
    </citation>
    <scope>NUCLEOTIDE SEQUENCE [LARGE SCALE GENOMIC DNA]</scope>
    <source>
        <strain evidence="3 4">CPC 17464</strain>
    </source>
</reference>
<feature type="region of interest" description="Disordered" evidence="2">
    <location>
        <begin position="1"/>
        <end position="49"/>
    </location>
</feature>
<name>A0ABR1MEZ5_9PEZI</name>
<dbReference type="EMBL" id="JBBPEH010000001">
    <property type="protein sequence ID" value="KAK7545177.1"/>
    <property type="molecule type" value="Genomic_DNA"/>
</dbReference>
<evidence type="ECO:0000313" key="3">
    <source>
        <dbReference type="EMBL" id="KAK7545177.1"/>
    </source>
</evidence>
<accession>A0ABR1MEZ5</accession>
<dbReference type="PANTHER" id="PTHR23248:SF9">
    <property type="entry name" value="PHOSPHOLIPID SCRAMBLASE"/>
    <property type="match status" value="1"/>
</dbReference>
<sequence length="474" mass="51658">MAAPCTLARAVPQISRPNRARAFSISSSTQARKSQAQATPRASPPRIPPKALEYRNASRQRIIAKKDPKQRSPMDAASALIRKRAARPDVNLLAPVHTPEDPHGLLKPNHPAASILQNSSIIVQRQMEIMNVLIGFEQANRYVILDPQGKHIGYLVEHDGGIGEQFSRQTFRTHRAFTTHVFDAREREVLRFHRPFSWLNSTIGVYDPFDAAKPQPTPEELSKGLSDASTMPLVGATQQQWAPLRRKYQMFTTIPRHLTESKTMSPLSPALDLPDDLKFRERKSHSLSRFAYVNEGAFSWDFTLRDNDDNTVGSVNRAWRGAAREILTDTGVYALRMDSVAEHQQPQEEPVGMTLDERAVMLATAVSIDFDYFSRHSSTFGFIPIPIWIPGIGGEAVAGGAGVGLGGLEATEGAIGAAGAAGAMSAFRRQHPQPGDGEDWGKEDPWDKGSGGGDGGVSGGDGGGDGGFDIGDFF</sequence>
<proteinExistence type="inferred from homology"/>
<dbReference type="PANTHER" id="PTHR23248">
    <property type="entry name" value="PHOSPHOLIPID SCRAMBLASE-RELATED"/>
    <property type="match status" value="1"/>
</dbReference>